<evidence type="ECO:0000313" key="4">
    <source>
        <dbReference type="Proteomes" id="UP001321249"/>
    </source>
</evidence>
<dbReference type="RefSeq" id="WP_342823794.1">
    <property type="nucleotide sequence ID" value="NZ_CP046146.1"/>
</dbReference>
<dbReference type="AlphaFoldDB" id="A0AAJ5ZGU9"/>
<reference evidence="2" key="2">
    <citation type="journal article" date="2023" name="Nat. Commun.">
        <title>Cultivation of marine bacteria of the SAR202 clade.</title>
        <authorList>
            <person name="Lim Y."/>
            <person name="Seo J.H."/>
            <person name="Giovannoni S.J."/>
            <person name="Kang I."/>
            <person name="Cho J.C."/>
        </authorList>
    </citation>
    <scope>NUCLEOTIDE SEQUENCE</scope>
    <source>
        <strain evidence="2">JH1073</strain>
    </source>
</reference>
<sequence length="163" mass="18015">MPETESSNWQRASLIPTSGLKGHREQEVRATSATLAVLSAVPEFSKSVLKQFGAPAGKSETFVEVSFKTSDGRMVRPDGLIRVKSRSRTWTCLVEVKTGRNSLEFEQLETYLDIARANGFDALVTFSNQFSPSAGVHPVKETTKCRHVSHVMDSLDHRSGYPT</sequence>
<accession>A0AAJ5ZGU9</accession>
<evidence type="ECO:0000313" key="1">
    <source>
        <dbReference type="EMBL" id="MDG0865485.1"/>
    </source>
</evidence>
<evidence type="ECO:0000313" key="3">
    <source>
        <dbReference type="Proteomes" id="UP001219901"/>
    </source>
</evidence>
<protein>
    <submittedName>
        <fullName evidence="2">Uncharacterized protein</fullName>
    </submittedName>
</protein>
<dbReference type="EMBL" id="WMBE01000001">
    <property type="protein sequence ID" value="MDG0865485.1"/>
    <property type="molecule type" value="Genomic_DNA"/>
</dbReference>
<reference evidence="3 4" key="1">
    <citation type="submission" date="2019-11" db="EMBL/GenBank/DDBJ databases">
        <authorList>
            <person name="Cho J.-C."/>
        </authorList>
    </citation>
    <scope>NUCLEOTIDE SEQUENCE [LARGE SCALE GENOMIC DNA]</scope>
    <source>
        <strain evidence="2 3">JH1073</strain>
        <strain evidence="1 4">JH702</strain>
    </source>
</reference>
<proteinExistence type="predicted"/>
<evidence type="ECO:0000313" key="2">
    <source>
        <dbReference type="EMBL" id="WFG39761.1"/>
    </source>
</evidence>
<keyword evidence="3" id="KW-1185">Reference proteome</keyword>
<name>A0AAJ5ZGU9_9CHLR</name>
<reference evidence="3" key="3">
    <citation type="submission" date="2023-06" db="EMBL/GenBank/DDBJ databases">
        <title>Pangenomics reveal diversification of enzyme families and niche specialization in globally abundant SAR202 bacteria.</title>
        <authorList>
            <person name="Saw J.H.W."/>
        </authorList>
    </citation>
    <scope>NUCLEOTIDE SEQUENCE [LARGE SCALE GENOMIC DNA]</scope>
    <source>
        <strain evidence="3">JH1073</strain>
    </source>
</reference>
<dbReference type="Proteomes" id="UP001219901">
    <property type="component" value="Chromosome"/>
</dbReference>
<dbReference type="Proteomes" id="UP001321249">
    <property type="component" value="Unassembled WGS sequence"/>
</dbReference>
<organism evidence="2 3">
    <name type="scientific">Candidatus Lucifugimonas marina</name>
    <dbReference type="NCBI Taxonomy" id="3038979"/>
    <lineage>
        <taxon>Bacteria</taxon>
        <taxon>Bacillati</taxon>
        <taxon>Chloroflexota</taxon>
        <taxon>Dehalococcoidia</taxon>
        <taxon>SAR202 cluster</taxon>
        <taxon>Candidatus Lucifugimonadales</taxon>
        <taxon>Candidatus Lucifugimonadaceae</taxon>
        <taxon>Candidatus Lucifugimonas</taxon>
    </lineage>
</organism>
<dbReference type="EMBL" id="CP046147">
    <property type="protein sequence ID" value="WFG39761.1"/>
    <property type="molecule type" value="Genomic_DNA"/>
</dbReference>
<gene>
    <name evidence="1" type="ORF">GKO46_00155</name>
    <name evidence="2" type="ORF">GKO48_09065</name>
</gene>